<gene>
    <name evidence="2" type="ORF">N7509_003637</name>
</gene>
<dbReference type="GeneID" id="81367254"/>
<organism evidence="2 3">
    <name type="scientific">Penicillium cosmopolitanum</name>
    <dbReference type="NCBI Taxonomy" id="1131564"/>
    <lineage>
        <taxon>Eukaryota</taxon>
        <taxon>Fungi</taxon>
        <taxon>Dikarya</taxon>
        <taxon>Ascomycota</taxon>
        <taxon>Pezizomycotina</taxon>
        <taxon>Eurotiomycetes</taxon>
        <taxon>Eurotiomycetidae</taxon>
        <taxon>Eurotiales</taxon>
        <taxon>Aspergillaceae</taxon>
        <taxon>Penicillium</taxon>
    </lineage>
</organism>
<evidence type="ECO:0000313" key="2">
    <source>
        <dbReference type="EMBL" id="KAJ5403766.1"/>
    </source>
</evidence>
<dbReference type="EMBL" id="JAPZBU010000005">
    <property type="protein sequence ID" value="KAJ5403766.1"/>
    <property type="molecule type" value="Genomic_DNA"/>
</dbReference>
<evidence type="ECO:0000256" key="1">
    <source>
        <dbReference type="SAM" id="SignalP"/>
    </source>
</evidence>
<dbReference type="InterPro" id="IPR021838">
    <property type="entry name" value="DUF3431"/>
</dbReference>
<dbReference type="OrthoDB" id="426718at2759"/>
<protein>
    <submittedName>
        <fullName evidence="2">Uncharacterized protein</fullName>
    </submittedName>
</protein>
<evidence type="ECO:0000313" key="3">
    <source>
        <dbReference type="Proteomes" id="UP001147747"/>
    </source>
</evidence>
<dbReference type="PANTHER" id="PTHR37490">
    <property type="entry name" value="EXPRESSED PROTEIN"/>
    <property type="match status" value="1"/>
</dbReference>
<name>A0A9X0BBJ3_9EURO</name>
<dbReference type="Proteomes" id="UP001147747">
    <property type="component" value="Unassembled WGS sequence"/>
</dbReference>
<accession>A0A9X0BBJ3</accession>
<keyword evidence="3" id="KW-1185">Reference proteome</keyword>
<proteinExistence type="predicted"/>
<feature type="chain" id="PRO_5040774035" evidence="1">
    <location>
        <begin position="33"/>
        <end position="241"/>
    </location>
</feature>
<dbReference type="AlphaFoldDB" id="A0A9X0BBJ3"/>
<feature type="signal peptide" evidence="1">
    <location>
        <begin position="1"/>
        <end position="32"/>
    </location>
</feature>
<keyword evidence="1" id="KW-0732">Signal</keyword>
<reference evidence="2" key="2">
    <citation type="journal article" date="2023" name="IMA Fungus">
        <title>Comparative genomic study of the Penicillium genus elucidates a diverse pangenome and 15 lateral gene transfer events.</title>
        <authorList>
            <person name="Petersen C."/>
            <person name="Sorensen T."/>
            <person name="Nielsen M.R."/>
            <person name="Sondergaard T.E."/>
            <person name="Sorensen J.L."/>
            <person name="Fitzpatrick D.A."/>
            <person name="Frisvad J.C."/>
            <person name="Nielsen K.L."/>
        </authorList>
    </citation>
    <scope>NUCLEOTIDE SEQUENCE</scope>
    <source>
        <strain evidence="2">IBT 29677</strain>
    </source>
</reference>
<comment type="caution">
    <text evidence="2">The sequence shown here is derived from an EMBL/GenBank/DDBJ whole genome shotgun (WGS) entry which is preliminary data.</text>
</comment>
<dbReference type="PANTHER" id="PTHR37490:SF3">
    <property type="entry name" value="DUF3431 DOMAIN CONTAINING PROTEIN"/>
    <property type="match status" value="1"/>
</dbReference>
<dbReference type="RefSeq" id="XP_056491008.1">
    <property type="nucleotide sequence ID" value="XM_056628274.1"/>
</dbReference>
<dbReference type="Pfam" id="PF11913">
    <property type="entry name" value="DUF3431"/>
    <property type="match status" value="1"/>
</dbReference>
<sequence length="241" mass="26636">MRPRARRALTQLLIFAFFLNIILILNWPQSKAKSFPWAKIRYQTRATTFPSQRGICPNLSTSKKPALIVSRVESDGTAFWLDKLADKYTLCIYDVDIAGQETSAHGSSDSSSGYLQVPANRGHEAMAYLTFLIDNYENFPSAGAVFIHGSRWAWHNDAPDYDNAALLRDLDIPAALAPSGYHNLRCDWSAGTCSSTVPAQGSLGDETTISRYAVERACGIGYGAARGTSIAFRRQWWMEGG</sequence>
<reference evidence="2" key="1">
    <citation type="submission" date="2022-12" db="EMBL/GenBank/DDBJ databases">
        <authorList>
            <person name="Petersen C."/>
        </authorList>
    </citation>
    <scope>NUCLEOTIDE SEQUENCE</scope>
    <source>
        <strain evidence="2">IBT 29677</strain>
    </source>
</reference>